<organism evidence="1 2">
    <name type="scientific">Liparis tanakae</name>
    <name type="common">Tanaka's snailfish</name>
    <dbReference type="NCBI Taxonomy" id="230148"/>
    <lineage>
        <taxon>Eukaryota</taxon>
        <taxon>Metazoa</taxon>
        <taxon>Chordata</taxon>
        <taxon>Craniata</taxon>
        <taxon>Vertebrata</taxon>
        <taxon>Euteleostomi</taxon>
        <taxon>Actinopterygii</taxon>
        <taxon>Neopterygii</taxon>
        <taxon>Teleostei</taxon>
        <taxon>Neoteleostei</taxon>
        <taxon>Acanthomorphata</taxon>
        <taxon>Eupercaria</taxon>
        <taxon>Perciformes</taxon>
        <taxon>Cottioidei</taxon>
        <taxon>Cottales</taxon>
        <taxon>Liparidae</taxon>
        <taxon>Liparis</taxon>
    </lineage>
</organism>
<reference evidence="1 2" key="1">
    <citation type="submission" date="2019-03" db="EMBL/GenBank/DDBJ databases">
        <title>First draft genome of Liparis tanakae, snailfish: a comprehensive survey of snailfish specific genes.</title>
        <authorList>
            <person name="Kim W."/>
            <person name="Song I."/>
            <person name="Jeong J.-H."/>
            <person name="Kim D."/>
            <person name="Kim S."/>
            <person name="Ryu S."/>
            <person name="Song J.Y."/>
            <person name="Lee S.K."/>
        </authorList>
    </citation>
    <scope>NUCLEOTIDE SEQUENCE [LARGE SCALE GENOMIC DNA]</scope>
    <source>
        <tissue evidence="1">Muscle</tissue>
    </source>
</reference>
<comment type="caution">
    <text evidence="1">The sequence shown here is derived from an EMBL/GenBank/DDBJ whole genome shotgun (WGS) entry which is preliminary data.</text>
</comment>
<proteinExistence type="predicted"/>
<dbReference type="OrthoDB" id="10540398at2759"/>
<evidence type="ECO:0000313" key="1">
    <source>
        <dbReference type="EMBL" id="TNN64317.1"/>
    </source>
</evidence>
<gene>
    <name evidence="1" type="ORF">EYF80_025447</name>
</gene>
<accession>A0A4Z2HEM1</accession>
<protein>
    <submittedName>
        <fullName evidence="1">Uncharacterized protein</fullName>
    </submittedName>
</protein>
<name>A0A4Z2HEM1_9TELE</name>
<keyword evidence="2" id="KW-1185">Reference proteome</keyword>
<evidence type="ECO:0000313" key="2">
    <source>
        <dbReference type="Proteomes" id="UP000314294"/>
    </source>
</evidence>
<sequence length="150" mass="16033">MSVTFSRRRPVCGSPSACSSHPLVPLGLSEAGGEPQLGNKGQSFPDGEVRKKTVVLADVSDALLHQLRRVGLPVNQNLAGCHRSALIAAHRSTPVQLKISSRLLLPSQSVPTHVTSVLHLLRLPLPRTSLVPGHNLRTQVGRGPDQSSLR</sequence>
<dbReference type="EMBL" id="SRLO01000255">
    <property type="protein sequence ID" value="TNN64317.1"/>
    <property type="molecule type" value="Genomic_DNA"/>
</dbReference>
<dbReference type="AlphaFoldDB" id="A0A4Z2HEM1"/>
<dbReference type="Proteomes" id="UP000314294">
    <property type="component" value="Unassembled WGS sequence"/>
</dbReference>